<keyword evidence="9 10" id="KW-0496">Mitochondrion</keyword>
<keyword evidence="7 9" id="KW-0472">Membrane</keyword>
<dbReference type="GO" id="GO:0008137">
    <property type="term" value="F:NADH dehydrogenase (ubiquinone) activity"/>
    <property type="evidence" value="ECO:0007669"/>
    <property type="project" value="UniProtKB-UniRule"/>
</dbReference>
<proteinExistence type="inferred from homology"/>
<comment type="similarity">
    <text evidence="2 9">Belongs to the complex I subunit 3 family.</text>
</comment>
<dbReference type="EC" id="7.1.1.2" evidence="9"/>
<dbReference type="Gene3D" id="1.20.58.1610">
    <property type="entry name" value="NADH:ubiquinone/plastoquinone oxidoreductase, chain 3"/>
    <property type="match status" value="1"/>
</dbReference>
<dbReference type="PANTHER" id="PTHR11058:SF9">
    <property type="entry name" value="NADH-UBIQUINONE OXIDOREDUCTASE CHAIN 3"/>
    <property type="match status" value="1"/>
</dbReference>
<evidence type="ECO:0000256" key="3">
    <source>
        <dbReference type="ARBA" id="ARBA00021007"/>
    </source>
</evidence>
<dbReference type="PANTHER" id="PTHR11058">
    <property type="entry name" value="NADH-UBIQUINONE OXIDOREDUCTASE CHAIN 3"/>
    <property type="match status" value="1"/>
</dbReference>
<evidence type="ECO:0000256" key="7">
    <source>
        <dbReference type="ARBA" id="ARBA00023136"/>
    </source>
</evidence>
<reference evidence="10" key="1">
    <citation type="submission" date="2016-04" db="EMBL/GenBank/DDBJ databases">
        <title>The partial mitochondrial genomes of Aposthonia borneensis.</title>
        <authorList>
            <person name="Song F."/>
            <person name="Liu Y.Q."/>
            <person name="Jiang P."/>
            <person name="Li H."/>
            <person name="Cai W.Z."/>
        </authorList>
    </citation>
    <scope>NUCLEOTIDE SEQUENCE</scope>
</reference>
<dbReference type="InterPro" id="IPR000440">
    <property type="entry name" value="NADH_UbQ/plastoQ_OxRdtase_su3"/>
</dbReference>
<geneLocation type="mitochondrion" evidence="10"/>
<keyword evidence="5 9" id="KW-0812">Transmembrane</keyword>
<gene>
    <name evidence="10" type="primary">ND3</name>
</gene>
<comment type="catalytic activity">
    <reaction evidence="8 9">
        <text>a ubiquinone + NADH + 5 H(+)(in) = a ubiquinol + NAD(+) + 4 H(+)(out)</text>
        <dbReference type="Rhea" id="RHEA:29091"/>
        <dbReference type="Rhea" id="RHEA-COMP:9565"/>
        <dbReference type="Rhea" id="RHEA-COMP:9566"/>
        <dbReference type="ChEBI" id="CHEBI:15378"/>
        <dbReference type="ChEBI" id="CHEBI:16389"/>
        <dbReference type="ChEBI" id="CHEBI:17976"/>
        <dbReference type="ChEBI" id="CHEBI:57540"/>
        <dbReference type="ChEBI" id="CHEBI:57945"/>
        <dbReference type="EC" id="7.1.1.2"/>
    </reaction>
</comment>
<keyword evidence="9" id="KW-1278">Translocase</keyword>
<feature type="transmembrane region" description="Helical" evidence="9">
    <location>
        <begin position="85"/>
        <end position="105"/>
    </location>
</feature>
<accession>A0A678PDN1</accession>
<dbReference type="InterPro" id="IPR038430">
    <property type="entry name" value="NDAH_ubi_oxred_su3_sf"/>
</dbReference>
<evidence type="ECO:0000256" key="4">
    <source>
        <dbReference type="ARBA" id="ARBA00022448"/>
    </source>
</evidence>
<evidence type="ECO:0000256" key="1">
    <source>
        <dbReference type="ARBA" id="ARBA00004370"/>
    </source>
</evidence>
<feature type="transmembrane region" description="Helical" evidence="9">
    <location>
        <begin position="6"/>
        <end position="25"/>
    </location>
</feature>
<keyword evidence="9" id="KW-0679">Respiratory chain</keyword>
<dbReference type="AlphaFoldDB" id="A0A678PDN1"/>
<dbReference type="EMBL" id="KX091848">
    <property type="protein sequence ID" value="ASM82624.1"/>
    <property type="molecule type" value="Genomic_DNA"/>
</dbReference>
<organism evidence="10">
    <name type="scientific">Aposthonia borneensis</name>
    <dbReference type="NCBI Taxonomy" id="1208762"/>
    <lineage>
        <taxon>Eukaryota</taxon>
        <taxon>Metazoa</taxon>
        <taxon>Ecdysozoa</taxon>
        <taxon>Arthropoda</taxon>
        <taxon>Hexapoda</taxon>
        <taxon>Insecta</taxon>
        <taxon>Pterygota</taxon>
        <taxon>Neoptera</taxon>
        <taxon>Polyneoptera</taxon>
        <taxon>Embioptera</taxon>
        <taxon>Oligotomidae</taxon>
        <taxon>Aposthonia</taxon>
    </lineage>
</organism>
<name>A0A678PDN1_9NEOP</name>
<comment type="function">
    <text evidence="9">Core subunit of the mitochondrial membrane respiratory chain NADH dehydrogenase (Complex I) which catalyzes electron transfer from NADH through the respiratory chain, using ubiquinone as an electron acceptor. Essential for the catalytic activity of complex I.</text>
</comment>
<keyword evidence="4 9" id="KW-0813">Transport</keyword>
<keyword evidence="9" id="KW-0830">Ubiquinone</keyword>
<dbReference type="Pfam" id="PF00507">
    <property type="entry name" value="Oxidored_q4"/>
    <property type="match status" value="1"/>
</dbReference>
<keyword evidence="9" id="KW-0520">NAD</keyword>
<keyword evidence="6 9" id="KW-1133">Transmembrane helix</keyword>
<evidence type="ECO:0000256" key="6">
    <source>
        <dbReference type="ARBA" id="ARBA00022989"/>
    </source>
</evidence>
<feature type="transmembrane region" description="Helical" evidence="9">
    <location>
        <begin position="55"/>
        <end position="79"/>
    </location>
</feature>
<dbReference type="GO" id="GO:0031966">
    <property type="term" value="C:mitochondrial membrane"/>
    <property type="evidence" value="ECO:0007669"/>
    <property type="project" value="UniProtKB-SubCell"/>
</dbReference>
<dbReference type="GO" id="GO:0030964">
    <property type="term" value="C:NADH dehydrogenase complex"/>
    <property type="evidence" value="ECO:0007669"/>
    <property type="project" value="TreeGrafter"/>
</dbReference>
<evidence type="ECO:0000256" key="9">
    <source>
        <dbReference type="RuleBase" id="RU003640"/>
    </source>
</evidence>
<evidence type="ECO:0000256" key="8">
    <source>
        <dbReference type="ARBA" id="ARBA00049551"/>
    </source>
</evidence>
<evidence type="ECO:0000256" key="5">
    <source>
        <dbReference type="ARBA" id="ARBA00022692"/>
    </source>
</evidence>
<evidence type="ECO:0000256" key="2">
    <source>
        <dbReference type="ARBA" id="ARBA00008472"/>
    </source>
</evidence>
<evidence type="ECO:0000313" key="10">
    <source>
        <dbReference type="EMBL" id="ASM82624.1"/>
    </source>
</evidence>
<comment type="subcellular location">
    <subcellularLocation>
        <location evidence="1">Membrane</location>
    </subcellularLocation>
    <subcellularLocation>
        <location evidence="9">Mitochondrion membrane</location>
        <topology evidence="9">Multi-pass membrane protein</topology>
    </subcellularLocation>
</comment>
<protein>
    <recommendedName>
        <fullName evidence="3 9">NADH-ubiquinone oxidoreductase chain 3</fullName>
        <ecNumber evidence="9">7.1.1.2</ecNumber>
    </recommendedName>
</protein>
<sequence>MSTLMKSFIMSLIITTSIIMIAMSLSKKNNFNQEKSSAFECGFDPKKKARQPFSLHFFLITLLFLIFDTEVALILPFIPSINSNLSSWSITMILFFFILILSTYYERMQGILNWN</sequence>
<keyword evidence="9" id="KW-0249">Electron transport</keyword>